<dbReference type="EMBL" id="JACVVK020000001">
    <property type="protein sequence ID" value="KAK7508527.1"/>
    <property type="molecule type" value="Genomic_DNA"/>
</dbReference>
<reference evidence="2 3" key="1">
    <citation type="journal article" date="2023" name="Sci. Data">
        <title>Genome assembly of the Korean intertidal mud-creeper Batillaria attramentaria.</title>
        <authorList>
            <person name="Patra A.K."/>
            <person name="Ho P.T."/>
            <person name="Jun S."/>
            <person name="Lee S.J."/>
            <person name="Kim Y."/>
            <person name="Won Y.J."/>
        </authorList>
    </citation>
    <scope>NUCLEOTIDE SEQUENCE [LARGE SCALE GENOMIC DNA]</scope>
    <source>
        <strain evidence="2">Wonlab-2016</strain>
    </source>
</reference>
<evidence type="ECO:0000256" key="1">
    <source>
        <dbReference type="SAM" id="MobiDB-lite"/>
    </source>
</evidence>
<gene>
    <name evidence="2" type="ORF">BaRGS_00000093</name>
</gene>
<evidence type="ECO:0000313" key="2">
    <source>
        <dbReference type="EMBL" id="KAK7508527.1"/>
    </source>
</evidence>
<accession>A0ABD0MB44</accession>
<protein>
    <submittedName>
        <fullName evidence="2">Uncharacterized protein</fullName>
    </submittedName>
</protein>
<dbReference type="AlphaFoldDB" id="A0ABD0MB44"/>
<comment type="caution">
    <text evidence="2">The sequence shown here is derived from an EMBL/GenBank/DDBJ whole genome shotgun (WGS) entry which is preliminary data.</text>
</comment>
<name>A0ABD0MB44_9CAEN</name>
<keyword evidence="3" id="KW-1185">Reference proteome</keyword>
<feature type="region of interest" description="Disordered" evidence="1">
    <location>
        <begin position="1"/>
        <end position="20"/>
    </location>
</feature>
<sequence>MGAVTDGEMEGSAISRERRPERWCKGAHAKWSSFFPVASAAEAVGVKKARNVFKCLFRHAQSIKQPSKRIWRIACRKPVS</sequence>
<dbReference type="Proteomes" id="UP001519460">
    <property type="component" value="Unassembled WGS sequence"/>
</dbReference>
<organism evidence="2 3">
    <name type="scientific">Batillaria attramentaria</name>
    <dbReference type="NCBI Taxonomy" id="370345"/>
    <lineage>
        <taxon>Eukaryota</taxon>
        <taxon>Metazoa</taxon>
        <taxon>Spiralia</taxon>
        <taxon>Lophotrochozoa</taxon>
        <taxon>Mollusca</taxon>
        <taxon>Gastropoda</taxon>
        <taxon>Caenogastropoda</taxon>
        <taxon>Sorbeoconcha</taxon>
        <taxon>Cerithioidea</taxon>
        <taxon>Batillariidae</taxon>
        <taxon>Batillaria</taxon>
    </lineage>
</organism>
<proteinExistence type="predicted"/>
<evidence type="ECO:0000313" key="3">
    <source>
        <dbReference type="Proteomes" id="UP001519460"/>
    </source>
</evidence>